<evidence type="ECO:0000313" key="2">
    <source>
        <dbReference type="Proteomes" id="UP000339690"/>
    </source>
</evidence>
<dbReference type="Proteomes" id="UP000339690">
    <property type="component" value="Chromosome"/>
</dbReference>
<gene>
    <name evidence="1" type="ORF">GI584_22530</name>
</gene>
<dbReference type="AlphaFoldDB" id="A0A5Q2TR27"/>
<organism evidence="1 2">
    <name type="scientific">Gracilibacillus salitolerans</name>
    <dbReference type="NCBI Taxonomy" id="2663022"/>
    <lineage>
        <taxon>Bacteria</taxon>
        <taxon>Bacillati</taxon>
        <taxon>Bacillota</taxon>
        <taxon>Bacilli</taxon>
        <taxon>Bacillales</taxon>
        <taxon>Bacillaceae</taxon>
        <taxon>Gracilibacillus</taxon>
    </lineage>
</organism>
<dbReference type="EMBL" id="CP045915">
    <property type="protein sequence ID" value="QGH36661.1"/>
    <property type="molecule type" value="Genomic_DNA"/>
</dbReference>
<dbReference type="KEGG" id="grc:GI584_22530"/>
<name>A0A5Q2TR27_9BACI</name>
<evidence type="ECO:0000313" key="1">
    <source>
        <dbReference type="EMBL" id="QGH36661.1"/>
    </source>
</evidence>
<protein>
    <submittedName>
        <fullName evidence="1">Uncharacterized protein</fullName>
    </submittedName>
</protein>
<sequence>MTINIIDVRNLEKSFKGAKLSRNPKKLIKNFLSGLAVLNRNLVIRKGTLQYFVFLTPDRELEDEKLMMPALHCF</sequence>
<proteinExistence type="predicted"/>
<dbReference type="RefSeq" id="WP_153792699.1">
    <property type="nucleotide sequence ID" value="NZ_CP045915.1"/>
</dbReference>
<accession>A0A5Q2TR27</accession>
<reference evidence="1 2" key="1">
    <citation type="submission" date="2019-11" db="EMBL/GenBank/DDBJ databases">
        <title>Gracilibacillus salitolerans sp. nov., a moderate halophile isolated from a saline soil in northwest China.</title>
        <authorList>
            <person name="Gan L."/>
        </authorList>
    </citation>
    <scope>NUCLEOTIDE SEQUENCE [LARGE SCALE GENOMIC DNA]</scope>
    <source>
        <strain evidence="1 2">SCU50</strain>
    </source>
</reference>
<keyword evidence="2" id="KW-1185">Reference proteome</keyword>